<evidence type="ECO:0000256" key="3">
    <source>
        <dbReference type="ARBA" id="ARBA00008562"/>
    </source>
</evidence>
<dbReference type="SUPFAM" id="SSF56425">
    <property type="entry name" value="Succinate dehydrogenase/fumarate reductase flavoprotein, catalytic domain"/>
    <property type="match status" value="1"/>
</dbReference>
<comment type="subcellular location">
    <subcellularLocation>
        <location evidence="12">Cytoplasm</location>
    </subcellularLocation>
</comment>
<feature type="domain" description="Fumarate reductase/succinate dehydrogenase flavoprotein-like C-terminal" evidence="14">
    <location>
        <begin position="436"/>
        <end position="517"/>
    </location>
</feature>
<evidence type="ECO:0000256" key="7">
    <source>
        <dbReference type="ARBA" id="ARBA00022642"/>
    </source>
</evidence>
<dbReference type="NCBIfam" id="TIGR00551">
    <property type="entry name" value="nadB"/>
    <property type="match status" value="1"/>
</dbReference>
<feature type="domain" description="FAD-dependent oxidoreductase 2 FAD-binding" evidence="13">
    <location>
        <begin position="18"/>
        <end position="382"/>
    </location>
</feature>
<dbReference type="Proteomes" id="UP001589785">
    <property type="component" value="Unassembled WGS sequence"/>
</dbReference>
<keyword evidence="7 12" id="KW-0662">Pyridine nucleotide biosynthesis</keyword>
<dbReference type="Pfam" id="PF00890">
    <property type="entry name" value="FAD_binding_2"/>
    <property type="match status" value="1"/>
</dbReference>
<dbReference type="PANTHER" id="PTHR42716">
    <property type="entry name" value="L-ASPARTATE OXIDASE"/>
    <property type="match status" value="1"/>
</dbReference>
<dbReference type="SUPFAM" id="SSF51905">
    <property type="entry name" value="FAD/NAD(P)-binding domain"/>
    <property type="match status" value="1"/>
</dbReference>
<dbReference type="EMBL" id="JBHLVN010000100">
    <property type="protein sequence ID" value="MFC0298593.1"/>
    <property type="molecule type" value="Genomic_DNA"/>
</dbReference>
<comment type="pathway">
    <text evidence="2 12">Cofactor biosynthesis; NAD(+) biosynthesis; iminoaspartate from L-aspartate (oxidase route): step 1/1.</text>
</comment>
<dbReference type="GO" id="GO:0008734">
    <property type="term" value="F:L-aspartate oxidase activity"/>
    <property type="evidence" value="ECO:0007669"/>
    <property type="project" value="UniProtKB-EC"/>
</dbReference>
<dbReference type="NCBIfam" id="NF005978">
    <property type="entry name" value="PRK08071.1"/>
    <property type="match status" value="1"/>
</dbReference>
<dbReference type="InterPro" id="IPR037099">
    <property type="entry name" value="Fum_R/Succ_DH_flav-like_C_sf"/>
</dbReference>
<evidence type="ECO:0000256" key="2">
    <source>
        <dbReference type="ARBA" id="ARBA00004950"/>
    </source>
</evidence>
<keyword evidence="16" id="KW-1185">Reference proteome</keyword>
<dbReference type="SUPFAM" id="SSF46977">
    <property type="entry name" value="Succinate dehydrogenase/fumarate reductase flavoprotein C-terminal domain"/>
    <property type="match status" value="1"/>
</dbReference>
<evidence type="ECO:0000256" key="8">
    <source>
        <dbReference type="ARBA" id="ARBA00022827"/>
    </source>
</evidence>
<comment type="caution">
    <text evidence="15">The sequence shown here is derived from an EMBL/GenBank/DDBJ whole genome shotgun (WGS) entry which is preliminary data.</text>
</comment>
<dbReference type="InterPro" id="IPR005288">
    <property type="entry name" value="NadB"/>
</dbReference>
<comment type="similarity">
    <text evidence="3 12">Belongs to the FAD-dependent oxidoreductase 2 family. NadB subfamily.</text>
</comment>
<evidence type="ECO:0000256" key="12">
    <source>
        <dbReference type="RuleBase" id="RU362049"/>
    </source>
</evidence>
<dbReference type="InterPro" id="IPR003953">
    <property type="entry name" value="FAD-dep_OxRdtase_2_FAD-bd"/>
</dbReference>
<sequence>MSRQMKRKGRPRVKEDGIIIVGSGLAALTVAYHLSRHEHVIIFTKKRRIDSNSWRAQGGVAAALAESDDWRAHFRDTMVAGCFHNDERMVERLVREGPRRLQEWINAGMAFDRDERGRFCFGLEGGHSHRRILHAGGDQTGKALVSFLLERLEGRVWMEEGEQVIDLLVEEGRCVGVKTKREDGSVSIWPASAVVLATGGCAGLYTFTSNAPTATGDGIAMAYRAGAAVADMEFIQFHPTMLVAGGKAVGLVSEAVRGEGAVLETGDGRALMDGVHPLRNLAPRDVVARTIAAEQDRGGRVYLNISRVPHFRRRFPTIAALCEAYGVDLEAGLLPVAPGAHFLMGGVVVNEWGQTTVPGLYAVGEAACTGVHGANRLASNSLLEAIVFGARAACAINRRAAWPEAMRQEPSPRPRRSFAPRLPGRALIRERLSTFVGIVRDGARLREAVGWLEQFSLTDWLDGDLEPLSVEDIETGYMLLTGWLVASSALGRTESRGGHYRSDFPHERPDWRGRRLVRTKEEWAHLWVRR</sequence>
<comment type="function">
    <text evidence="12">Catalyzes the oxidation of L-aspartate to iminoaspartate.</text>
</comment>
<keyword evidence="9 12" id="KW-0560">Oxidoreductase</keyword>
<dbReference type="EC" id="1.4.3.16" evidence="4 11"/>
<evidence type="ECO:0000313" key="16">
    <source>
        <dbReference type="Proteomes" id="UP001589785"/>
    </source>
</evidence>
<organism evidence="15 16">
    <name type="scientific">Geobacillus jurassicus</name>
    <dbReference type="NCBI Taxonomy" id="235932"/>
    <lineage>
        <taxon>Bacteria</taxon>
        <taxon>Bacillati</taxon>
        <taxon>Bacillota</taxon>
        <taxon>Bacilli</taxon>
        <taxon>Bacillales</taxon>
        <taxon>Anoxybacillaceae</taxon>
        <taxon>Geobacillus</taxon>
    </lineage>
</organism>
<reference evidence="15 16" key="1">
    <citation type="submission" date="2024-09" db="EMBL/GenBank/DDBJ databases">
        <authorList>
            <person name="Sun Q."/>
            <person name="Mori K."/>
        </authorList>
    </citation>
    <scope>NUCLEOTIDE SEQUENCE [LARGE SCALE GENOMIC DNA]</scope>
    <source>
        <strain evidence="15 16">CCM 7224</strain>
    </source>
</reference>
<evidence type="ECO:0000256" key="5">
    <source>
        <dbReference type="ARBA" id="ARBA00021901"/>
    </source>
</evidence>
<comment type="catalytic activity">
    <reaction evidence="10">
        <text>L-aspartate + O2 = iminosuccinate + H2O2</text>
        <dbReference type="Rhea" id="RHEA:25876"/>
        <dbReference type="ChEBI" id="CHEBI:15379"/>
        <dbReference type="ChEBI" id="CHEBI:16240"/>
        <dbReference type="ChEBI" id="CHEBI:29991"/>
        <dbReference type="ChEBI" id="CHEBI:77875"/>
        <dbReference type="EC" id="1.4.3.16"/>
    </reaction>
    <physiologicalReaction direction="left-to-right" evidence="10">
        <dbReference type="Rhea" id="RHEA:25877"/>
    </physiologicalReaction>
</comment>
<evidence type="ECO:0000256" key="11">
    <source>
        <dbReference type="NCBIfam" id="TIGR00551"/>
    </source>
</evidence>
<dbReference type="Gene3D" id="3.50.50.60">
    <property type="entry name" value="FAD/NAD(P)-binding domain"/>
    <property type="match status" value="1"/>
</dbReference>
<dbReference type="PRINTS" id="PR00368">
    <property type="entry name" value="FADPNR"/>
</dbReference>
<comment type="cofactor">
    <cofactor evidence="1 12">
        <name>FAD</name>
        <dbReference type="ChEBI" id="CHEBI:57692"/>
    </cofactor>
</comment>
<evidence type="ECO:0000259" key="13">
    <source>
        <dbReference type="Pfam" id="PF00890"/>
    </source>
</evidence>
<dbReference type="Gene3D" id="1.20.58.100">
    <property type="entry name" value="Fumarate reductase/succinate dehydrogenase flavoprotein-like, C-terminal domain"/>
    <property type="match status" value="1"/>
</dbReference>
<evidence type="ECO:0000256" key="10">
    <source>
        <dbReference type="ARBA" id="ARBA00048305"/>
    </source>
</evidence>
<accession>A0ABV6GWN6</accession>
<dbReference type="InterPro" id="IPR027477">
    <property type="entry name" value="Succ_DH/fumarate_Rdtase_cat_sf"/>
</dbReference>
<dbReference type="Pfam" id="PF02910">
    <property type="entry name" value="Succ_DH_flav_C"/>
    <property type="match status" value="1"/>
</dbReference>
<keyword evidence="8 12" id="KW-0274">FAD</keyword>
<evidence type="ECO:0000259" key="14">
    <source>
        <dbReference type="Pfam" id="PF02910"/>
    </source>
</evidence>
<evidence type="ECO:0000256" key="4">
    <source>
        <dbReference type="ARBA" id="ARBA00012173"/>
    </source>
</evidence>
<dbReference type="PANTHER" id="PTHR42716:SF2">
    <property type="entry name" value="L-ASPARTATE OXIDASE, CHLOROPLASTIC"/>
    <property type="match status" value="1"/>
</dbReference>
<evidence type="ECO:0000313" key="15">
    <source>
        <dbReference type="EMBL" id="MFC0298593.1"/>
    </source>
</evidence>
<name>A0ABV6GWN6_9BACL</name>
<protein>
    <recommendedName>
        <fullName evidence="5 11">L-aspartate oxidase</fullName>
        <ecNumber evidence="4 11">1.4.3.16</ecNumber>
    </recommendedName>
</protein>
<dbReference type="InterPro" id="IPR036188">
    <property type="entry name" value="FAD/NAD-bd_sf"/>
</dbReference>
<proteinExistence type="inferred from homology"/>
<dbReference type="RefSeq" id="WP_174520128.1">
    <property type="nucleotide sequence ID" value="NZ_JBHLVN010000100.1"/>
</dbReference>
<evidence type="ECO:0000256" key="9">
    <source>
        <dbReference type="ARBA" id="ARBA00023002"/>
    </source>
</evidence>
<evidence type="ECO:0000256" key="6">
    <source>
        <dbReference type="ARBA" id="ARBA00022630"/>
    </source>
</evidence>
<gene>
    <name evidence="15" type="primary">nadB</name>
    <name evidence="15" type="ORF">ACFFHQ_14485</name>
</gene>
<dbReference type="Gene3D" id="3.90.700.10">
    <property type="entry name" value="Succinate dehydrogenase/fumarate reductase flavoprotein, catalytic domain"/>
    <property type="match status" value="1"/>
</dbReference>
<dbReference type="InterPro" id="IPR015939">
    <property type="entry name" value="Fum_Rdtase/Succ_DH_flav-like_C"/>
</dbReference>
<evidence type="ECO:0000256" key="1">
    <source>
        <dbReference type="ARBA" id="ARBA00001974"/>
    </source>
</evidence>
<keyword evidence="6 12" id="KW-0285">Flavoprotein</keyword>